<feature type="compositionally biased region" description="Acidic residues" evidence="6">
    <location>
        <begin position="100"/>
        <end position="113"/>
    </location>
</feature>
<protein>
    <recommendedName>
        <fullName evidence="7">HAT C-terminal dimerisation domain-containing protein</fullName>
    </recommendedName>
</protein>
<dbReference type="Proteomes" id="UP000184267">
    <property type="component" value="Unassembled WGS sequence"/>
</dbReference>
<evidence type="ECO:0000256" key="2">
    <source>
        <dbReference type="ARBA" id="ARBA00022723"/>
    </source>
</evidence>
<feature type="compositionally biased region" description="Polar residues" evidence="6">
    <location>
        <begin position="24"/>
        <end position="36"/>
    </location>
</feature>
<sequence>MAVGTKRAKAKKAGKAVKANKAASTQKDSQPSTSRRGTGRDKPGPNKSATAKSNLKNAETQSNEEERPTKRTRTRQYQKATVEDADNEGDKAMPIVLGSGDEDDSGEDDGDDEPNAKKDKEAEEVEDEEDDDAELEHLKKSWTSAVYAFYKTDIDIQYMDGRRAHIFTCVKTSCKHTVRRYVDTRDGSTGNLKKHALSCWGTVAVERVLETADVSEARKMVMTSLLETGRISVHFQWSKKKGKVTYSHMQHTREETRAELVKWVAESLWPFSIVADRGFLLLVKTRRPGYYVPSPSTVSRDAKTVFTHTRARITRLLQDYDGRLSFATDAWTLPNHRAFVAITVHLEYDGQPICLLLDVVEVAKSHTGVNLAAAFAEVLEEFGIEHKILSVTANNVMSNDTMTEQLGVLLDTFNGNFSRTRCFLHILNLVAKSMLHQFDVKAVGDVEEGNEDVRALLELARELEAEELETMQERQQEQGESESVEENDDKMWVDEVASLDNEEREEFEREVRPVKMVLSKMHHLTFKIVHSTTKVLPAWNAILVEKKLPQRLILCDVRTRWNSTYDMLQVALKYCTAVDTLCSRREHSLRVFELSPEEWTIMQELCDMLEVFKDATLYFSRDTPNLAMVIPAMDHIDNLLTTQTRAFSPLSLPISGALRLAKKTLNQYYKLFDMSVTYRIAMIMHPGHKMRYFENAHWPAGWLKTACKLVREEYDSFYLNQDAADDSDDGGMDNNNDEEAAMEAQPSRKHKRAEPSTVDIKLPLGANIFDHLPSMAGLGNSDDLDELDCYLSAPTEKINDALTWWVERRRTYPKLSCMALDYLSIPDWVWWDLVHAEDVRTASRLCEVNDDGSDYEMADGWDSIACVLKEMNDE</sequence>
<evidence type="ECO:0000313" key="9">
    <source>
        <dbReference type="Proteomes" id="UP000184267"/>
    </source>
</evidence>
<comment type="caution">
    <text evidence="8">The sequence shown here is derived from an EMBL/GenBank/DDBJ whole genome shotgun (WGS) entry which is preliminary data.</text>
</comment>
<reference evidence="8 9" key="1">
    <citation type="submission" date="2016-10" db="EMBL/GenBank/DDBJ databases">
        <title>Genome sequence of the basidiomycete white-rot fungus Trametes pubescens.</title>
        <authorList>
            <person name="Makela M.R."/>
            <person name="Granchi Z."/>
            <person name="Peng M."/>
            <person name="De Vries R.P."/>
            <person name="Grigoriev I."/>
            <person name="Riley R."/>
            <person name="Hilden K."/>
        </authorList>
    </citation>
    <scope>NUCLEOTIDE SEQUENCE [LARGE SCALE GENOMIC DNA]</scope>
    <source>
        <strain evidence="8 9">FBCC735</strain>
    </source>
</reference>
<keyword evidence="5" id="KW-0539">Nucleus</keyword>
<dbReference type="InterPro" id="IPR008906">
    <property type="entry name" value="HATC_C_dom"/>
</dbReference>
<feature type="domain" description="HAT C-terminal dimerisation" evidence="7">
    <location>
        <begin position="786"/>
        <end position="826"/>
    </location>
</feature>
<dbReference type="SUPFAM" id="SSF53098">
    <property type="entry name" value="Ribonuclease H-like"/>
    <property type="match status" value="1"/>
</dbReference>
<gene>
    <name evidence="8" type="ORF">TRAPUB_11453</name>
</gene>
<evidence type="ECO:0000313" key="8">
    <source>
        <dbReference type="EMBL" id="OJT11999.1"/>
    </source>
</evidence>
<feature type="region of interest" description="Disordered" evidence="6">
    <location>
        <begin position="725"/>
        <end position="756"/>
    </location>
</feature>
<dbReference type="GO" id="GO:0005634">
    <property type="term" value="C:nucleus"/>
    <property type="evidence" value="ECO:0007669"/>
    <property type="project" value="UniProtKB-SubCell"/>
</dbReference>
<feature type="region of interest" description="Disordered" evidence="6">
    <location>
        <begin position="1"/>
        <end position="134"/>
    </location>
</feature>
<feature type="compositionally biased region" description="Polar residues" evidence="6">
    <location>
        <begin position="47"/>
        <end position="61"/>
    </location>
</feature>
<keyword evidence="3" id="KW-0863">Zinc-finger</keyword>
<evidence type="ECO:0000259" key="7">
    <source>
        <dbReference type="Pfam" id="PF05699"/>
    </source>
</evidence>
<feature type="compositionally biased region" description="Basic residues" evidence="6">
    <location>
        <begin position="1"/>
        <end position="15"/>
    </location>
</feature>
<proteinExistence type="predicted"/>
<evidence type="ECO:0000256" key="5">
    <source>
        <dbReference type="ARBA" id="ARBA00023242"/>
    </source>
</evidence>
<feature type="compositionally biased region" description="Acidic residues" evidence="6">
    <location>
        <begin position="122"/>
        <end position="134"/>
    </location>
</feature>
<dbReference type="GO" id="GO:0008270">
    <property type="term" value="F:zinc ion binding"/>
    <property type="evidence" value="ECO:0007669"/>
    <property type="project" value="UniProtKB-KW"/>
</dbReference>
<dbReference type="GO" id="GO:0046983">
    <property type="term" value="F:protein dimerization activity"/>
    <property type="evidence" value="ECO:0007669"/>
    <property type="project" value="InterPro"/>
</dbReference>
<comment type="subcellular location">
    <subcellularLocation>
        <location evidence="1">Nucleus</location>
    </subcellularLocation>
</comment>
<keyword evidence="2" id="KW-0479">Metal-binding</keyword>
<dbReference type="OMA" id="INDALTW"/>
<dbReference type="Pfam" id="PF05699">
    <property type="entry name" value="Dimer_Tnp_hAT"/>
    <property type="match status" value="1"/>
</dbReference>
<evidence type="ECO:0000256" key="3">
    <source>
        <dbReference type="ARBA" id="ARBA00022771"/>
    </source>
</evidence>
<dbReference type="PANTHER" id="PTHR46481:SF10">
    <property type="entry name" value="ZINC FINGER BED DOMAIN-CONTAINING PROTEIN 39"/>
    <property type="match status" value="1"/>
</dbReference>
<dbReference type="PANTHER" id="PTHR46481">
    <property type="entry name" value="ZINC FINGER BED DOMAIN-CONTAINING PROTEIN 4"/>
    <property type="match status" value="1"/>
</dbReference>
<dbReference type="EMBL" id="MNAD01000543">
    <property type="protein sequence ID" value="OJT11999.1"/>
    <property type="molecule type" value="Genomic_DNA"/>
</dbReference>
<name>A0A1M2VWL0_TRAPU</name>
<dbReference type="AlphaFoldDB" id="A0A1M2VWL0"/>
<feature type="compositionally biased region" description="Acidic residues" evidence="6">
    <location>
        <begin position="725"/>
        <end position="741"/>
    </location>
</feature>
<dbReference type="OrthoDB" id="2792843at2759"/>
<keyword evidence="4" id="KW-0862">Zinc</keyword>
<dbReference type="STRING" id="154538.A0A1M2VWL0"/>
<evidence type="ECO:0000256" key="6">
    <source>
        <dbReference type="SAM" id="MobiDB-lite"/>
    </source>
</evidence>
<evidence type="ECO:0000256" key="1">
    <source>
        <dbReference type="ARBA" id="ARBA00004123"/>
    </source>
</evidence>
<dbReference type="InterPro" id="IPR012337">
    <property type="entry name" value="RNaseH-like_sf"/>
</dbReference>
<dbReference type="SUPFAM" id="SSF140996">
    <property type="entry name" value="Hermes dimerisation domain"/>
    <property type="match status" value="1"/>
</dbReference>
<feature type="region of interest" description="Disordered" evidence="6">
    <location>
        <begin position="467"/>
        <end position="487"/>
    </location>
</feature>
<organism evidence="8 9">
    <name type="scientific">Trametes pubescens</name>
    <name type="common">White-rot fungus</name>
    <dbReference type="NCBI Taxonomy" id="154538"/>
    <lineage>
        <taxon>Eukaryota</taxon>
        <taxon>Fungi</taxon>
        <taxon>Dikarya</taxon>
        <taxon>Basidiomycota</taxon>
        <taxon>Agaricomycotina</taxon>
        <taxon>Agaricomycetes</taxon>
        <taxon>Polyporales</taxon>
        <taxon>Polyporaceae</taxon>
        <taxon>Trametes</taxon>
    </lineage>
</organism>
<keyword evidence="9" id="KW-1185">Reference proteome</keyword>
<accession>A0A1M2VWL0</accession>
<dbReference type="InterPro" id="IPR052035">
    <property type="entry name" value="ZnF_BED_domain_contain"/>
</dbReference>
<evidence type="ECO:0000256" key="4">
    <source>
        <dbReference type="ARBA" id="ARBA00022833"/>
    </source>
</evidence>